<accession>A0AAN5I2H5</accession>
<sequence>NFNSTNFRMENLPMSKRPRIATDQEESVQSTMNHEPIEGSCESSQDEKILSEIEQLPNELLWLILDDVSESVLSLRLASRHLKSRVDKYAFQHSGLPITESLAIEDDEDSSFTSLCLVLKFHPEKASLFKLRLKVGNPSEDLSRSLKRVHEEEGHFISYLFFSIFDLHPNDENMMDCLIESIGTRIRKELLSLNQKIWQAVSKLIEGKTIDKLSISTQLLSDVAADYLLQMIKKHTIYHLTLEVSMVNISSSDPKKLLLELSAHLQSLTIIQDYAKGVGGSRKYLFGLEDSNWADIIFEMLDSKLDKLYIYNRYYQGYLSKKEGDILQQKLPMLDKKIWFSATCNAYNILCSYPKNGHLIETGFAEDVLIMENRYPKPKTKPKCLRIRHTTRQKEPFEI</sequence>
<organism evidence="2 3">
    <name type="scientific">Pristionchus mayeri</name>
    <dbReference type="NCBI Taxonomy" id="1317129"/>
    <lineage>
        <taxon>Eukaryota</taxon>
        <taxon>Metazoa</taxon>
        <taxon>Ecdysozoa</taxon>
        <taxon>Nematoda</taxon>
        <taxon>Chromadorea</taxon>
        <taxon>Rhabditida</taxon>
        <taxon>Rhabditina</taxon>
        <taxon>Diplogasteromorpha</taxon>
        <taxon>Diplogasteroidea</taxon>
        <taxon>Neodiplogasteridae</taxon>
        <taxon>Pristionchus</taxon>
    </lineage>
</organism>
<comment type="caution">
    <text evidence="2">The sequence shown here is derived from an EMBL/GenBank/DDBJ whole genome shotgun (WGS) entry which is preliminary data.</text>
</comment>
<evidence type="ECO:0000313" key="2">
    <source>
        <dbReference type="EMBL" id="GMR49080.1"/>
    </source>
</evidence>
<dbReference type="Proteomes" id="UP001328107">
    <property type="component" value="Unassembled WGS sequence"/>
</dbReference>
<name>A0AAN5I2H5_9BILA</name>
<dbReference type="AlphaFoldDB" id="A0AAN5I2H5"/>
<evidence type="ECO:0008006" key="4">
    <source>
        <dbReference type="Google" id="ProtNLM"/>
    </source>
</evidence>
<proteinExistence type="predicted"/>
<dbReference type="EMBL" id="BTRK01000004">
    <property type="protein sequence ID" value="GMR49080.1"/>
    <property type="molecule type" value="Genomic_DNA"/>
</dbReference>
<feature type="non-terminal residue" evidence="2">
    <location>
        <position position="1"/>
    </location>
</feature>
<evidence type="ECO:0000313" key="3">
    <source>
        <dbReference type="Proteomes" id="UP001328107"/>
    </source>
</evidence>
<reference evidence="3" key="1">
    <citation type="submission" date="2022-10" db="EMBL/GenBank/DDBJ databases">
        <title>Genome assembly of Pristionchus species.</title>
        <authorList>
            <person name="Yoshida K."/>
            <person name="Sommer R.J."/>
        </authorList>
    </citation>
    <scope>NUCLEOTIDE SEQUENCE [LARGE SCALE GENOMIC DNA]</scope>
    <source>
        <strain evidence="3">RS5460</strain>
    </source>
</reference>
<protein>
    <recommendedName>
        <fullName evidence="4">F-box domain-containing protein</fullName>
    </recommendedName>
</protein>
<feature type="region of interest" description="Disordered" evidence="1">
    <location>
        <begin position="20"/>
        <end position="42"/>
    </location>
</feature>
<evidence type="ECO:0000256" key="1">
    <source>
        <dbReference type="SAM" id="MobiDB-lite"/>
    </source>
</evidence>
<keyword evidence="3" id="KW-1185">Reference proteome</keyword>
<gene>
    <name evidence="2" type="ORF">PMAYCL1PPCAC_19275</name>
</gene>